<feature type="transmembrane region" description="Helical" evidence="7">
    <location>
        <begin position="1012"/>
        <end position="1035"/>
    </location>
</feature>
<evidence type="ECO:0000259" key="8">
    <source>
        <dbReference type="PROSITE" id="PS50156"/>
    </source>
</evidence>
<gene>
    <name evidence="9" type="ORF">CVLEPA_LOCUS10772</name>
</gene>
<sequence length="1084" mass="123720">MCTSFHFLTCSTAICHAKCPHSLKIRLSKDIVRMIVREETSEDLLKRIEKRRQIQEKEQTNIGWYFWLLTEYPSLVICLCSVIIAVFTAVALLYSDHPDFSDPSKGFEVRGTKLSDRLVTWHNMVDQTDYNLTLSNYPYKYLEQKASAKKNSARILTKKENRSRRHGVGKKRVARSAEAYVIPPFMGDLQTDGYLENPSPDHIRWTYELISHRLSTLWSLEGMHSICTSQSRLLSHRKYADICIRHTLELCHPVMSLPNYVAYLSGLSRCQDLTQDALDKVGRILRKCAPHYCQGHLKANCWQSKVNSNTCDQVPKVCASSNTVYAIFNYLLDEASVCPSLNNLTFTQSMLFAPVFKHTNVLPMYFDNFAKPYLLSDGVTRITSMDFGVKDDVFENLLYSDTVYPVCAMAAVLLIILLYTSSIFITLMSFISTISAMFMSYFLYKIVFDFVYFPFLNLTAVLVMMGMSADNVLVFYSAWRSYAEEDARNLQQTIKGVYCPIRCRIEVVIKTTMRHVAWSLFVTGFTTAAAFLSNYSSSVTAIKCFGMYTGLTVLTNLFLCLTWLPATIIFQHKHLTFTCFKRNVSSCCKIFQWFYNGYVKLHEGVSELSRIFFHQIQVLLIVRLRFIWTFLYLSLIGGSLYVVLVYPGFNLPQTSTYFQYFKPSHPFEVYSFEKTKQYAFEEQVTQYLPVRVIFGVIPQDSGDFRNPDDTGRIQFNHRFNISHPYSQRWLLRFCREMRNSTYFQPVDTRESFSMCFIETFKEWMSFQDCLETICCNRPFPYPAPVFDRCLKEAMSKIAGAGGIHLSSYSSGPRYDRNDVIRALVVEFRSTVKYSSSFEEVGTFYQEVEEFLKPLLLRAPQTLARGWFVSDLEFYSLQSGLHAGTIASVGWSILVALLVIVITSRNLIVSFFATCNIAGIIFCTLASLVLMGWELNVLESITVSIAVGLSVDFTAHYAIAYIVAKPNHDRQQRVEYAASRLGPAITLAALTTFVAGAGMIPASVLAYVRFGVFLMIIMTLSWLLSCYFFLGLLSVFGPEGSRCNLACKCEPLPENDEHTTIMTETSTQSPPMSCHNEVIERATVI</sequence>
<feature type="transmembrane region" description="Helical" evidence="7">
    <location>
        <begin position="74"/>
        <end position="95"/>
    </location>
</feature>
<evidence type="ECO:0000256" key="7">
    <source>
        <dbReference type="SAM" id="Phobius"/>
    </source>
</evidence>
<evidence type="ECO:0000256" key="4">
    <source>
        <dbReference type="ARBA" id="ARBA00023136"/>
    </source>
</evidence>
<keyword evidence="2 7" id="KW-0812">Transmembrane</keyword>
<dbReference type="PANTHER" id="PTHR45951:SF3">
    <property type="entry name" value="PROTEIN DISPATCHED"/>
    <property type="match status" value="1"/>
</dbReference>
<keyword evidence="10" id="KW-1185">Reference proteome</keyword>
<dbReference type="InterPro" id="IPR000731">
    <property type="entry name" value="SSD"/>
</dbReference>
<keyword evidence="4 7" id="KW-0472">Membrane</keyword>
<dbReference type="PROSITE" id="PS50156">
    <property type="entry name" value="SSD"/>
    <property type="match status" value="1"/>
</dbReference>
<evidence type="ECO:0000256" key="3">
    <source>
        <dbReference type="ARBA" id="ARBA00022989"/>
    </source>
</evidence>
<organism evidence="9 10">
    <name type="scientific">Clavelina lepadiformis</name>
    <name type="common">Light-bulb sea squirt</name>
    <name type="synonym">Ascidia lepadiformis</name>
    <dbReference type="NCBI Taxonomy" id="159417"/>
    <lineage>
        <taxon>Eukaryota</taxon>
        <taxon>Metazoa</taxon>
        <taxon>Chordata</taxon>
        <taxon>Tunicata</taxon>
        <taxon>Ascidiacea</taxon>
        <taxon>Aplousobranchia</taxon>
        <taxon>Clavelinidae</taxon>
        <taxon>Clavelina</taxon>
    </lineage>
</organism>
<proteinExistence type="inferred from homology"/>
<feature type="transmembrane region" description="Helical" evidence="7">
    <location>
        <begin position="451"/>
        <end position="479"/>
    </location>
</feature>
<feature type="transmembrane region" description="Helical" evidence="7">
    <location>
        <begin position="406"/>
        <end position="431"/>
    </location>
</feature>
<feature type="transmembrane region" description="Helical" evidence="7">
    <location>
        <begin position="516"/>
        <end position="533"/>
    </location>
</feature>
<reference evidence="9 10" key="1">
    <citation type="submission" date="2024-02" db="EMBL/GenBank/DDBJ databases">
        <authorList>
            <person name="Daric V."/>
            <person name="Darras S."/>
        </authorList>
    </citation>
    <scope>NUCLEOTIDE SEQUENCE [LARGE SCALE GENOMIC DNA]</scope>
</reference>
<name>A0ABP0FPB4_CLALP</name>
<evidence type="ECO:0000256" key="2">
    <source>
        <dbReference type="ARBA" id="ARBA00022692"/>
    </source>
</evidence>
<dbReference type="EMBL" id="CAWYQH010000068">
    <property type="protein sequence ID" value="CAK8680526.1"/>
    <property type="molecule type" value="Genomic_DNA"/>
</dbReference>
<feature type="transmembrane region" description="Helical" evidence="7">
    <location>
        <begin position="880"/>
        <end position="901"/>
    </location>
</feature>
<evidence type="ECO:0000313" key="10">
    <source>
        <dbReference type="Proteomes" id="UP001642483"/>
    </source>
</evidence>
<evidence type="ECO:0000256" key="6">
    <source>
        <dbReference type="ARBA" id="ARBA00038046"/>
    </source>
</evidence>
<accession>A0ABP0FPB4</accession>
<comment type="caution">
    <text evidence="9">The sequence shown here is derived from an EMBL/GenBank/DDBJ whole genome shotgun (WGS) entry which is preliminary data.</text>
</comment>
<keyword evidence="3 7" id="KW-1133">Transmembrane helix</keyword>
<feature type="transmembrane region" description="Helical" evidence="7">
    <location>
        <begin position="984"/>
        <end position="1006"/>
    </location>
</feature>
<comment type="similarity">
    <text evidence="6">Belongs to the dispatched family.</text>
</comment>
<feature type="transmembrane region" description="Helical" evidence="7">
    <location>
        <begin position="944"/>
        <end position="963"/>
    </location>
</feature>
<dbReference type="Proteomes" id="UP001642483">
    <property type="component" value="Unassembled WGS sequence"/>
</dbReference>
<evidence type="ECO:0000256" key="1">
    <source>
        <dbReference type="ARBA" id="ARBA00004141"/>
    </source>
</evidence>
<dbReference type="PANTHER" id="PTHR45951">
    <property type="entry name" value="PROTEIN DISPATCHED-RELATED"/>
    <property type="match status" value="1"/>
</dbReference>
<comment type="subcellular location">
    <subcellularLocation>
        <location evidence="1">Membrane</location>
        <topology evidence="1">Multi-pass membrane protein</topology>
    </subcellularLocation>
</comment>
<protein>
    <recommendedName>
        <fullName evidence="8">SSD domain-containing protein</fullName>
    </recommendedName>
</protein>
<feature type="domain" description="SSD" evidence="8">
    <location>
        <begin position="418"/>
        <end position="570"/>
    </location>
</feature>
<feature type="transmembrane region" description="Helical" evidence="7">
    <location>
        <begin position="626"/>
        <end position="649"/>
    </location>
</feature>
<evidence type="ECO:0000313" key="9">
    <source>
        <dbReference type="EMBL" id="CAK8680526.1"/>
    </source>
</evidence>
<dbReference type="InterPro" id="IPR052081">
    <property type="entry name" value="Dispatched_Hh_regulator"/>
</dbReference>
<feature type="transmembrane region" description="Helical" evidence="7">
    <location>
        <begin position="908"/>
        <end position="932"/>
    </location>
</feature>
<keyword evidence="5" id="KW-0325">Glycoprotein</keyword>
<evidence type="ECO:0000256" key="5">
    <source>
        <dbReference type="ARBA" id="ARBA00023180"/>
    </source>
</evidence>
<feature type="transmembrane region" description="Helical" evidence="7">
    <location>
        <begin position="545"/>
        <end position="564"/>
    </location>
</feature>
<dbReference type="Gene3D" id="1.20.1640.10">
    <property type="entry name" value="Multidrug efflux transporter AcrB transmembrane domain"/>
    <property type="match status" value="2"/>
</dbReference>
<dbReference type="SUPFAM" id="SSF82866">
    <property type="entry name" value="Multidrug efflux transporter AcrB transmembrane domain"/>
    <property type="match status" value="2"/>
</dbReference>